<evidence type="ECO:0000313" key="2">
    <source>
        <dbReference type="Proteomes" id="UP000199600"/>
    </source>
</evidence>
<dbReference type="InterPro" id="IPR012933">
    <property type="entry name" value="HicA_mRNA_interferase"/>
</dbReference>
<dbReference type="EMBL" id="FLQY01000381">
    <property type="protein sequence ID" value="SBT10895.1"/>
    <property type="molecule type" value="Genomic_DNA"/>
</dbReference>
<reference evidence="1 2" key="1">
    <citation type="submission" date="2016-06" db="EMBL/GenBank/DDBJ databases">
        <authorList>
            <person name="Kjaerup R.B."/>
            <person name="Dalgaard T.S."/>
            <person name="Juul-Madsen H.R."/>
        </authorList>
    </citation>
    <scope>NUCLEOTIDE SEQUENCE [LARGE SCALE GENOMIC DNA]</scope>
    <source>
        <strain evidence="1">2</strain>
    </source>
</reference>
<dbReference type="GO" id="GO:0003729">
    <property type="term" value="F:mRNA binding"/>
    <property type="evidence" value="ECO:0007669"/>
    <property type="project" value="InterPro"/>
</dbReference>
<organism evidence="1 2">
    <name type="scientific">Candidatus Propionivibrio aalborgensis</name>
    <dbReference type="NCBI Taxonomy" id="1860101"/>
    <lineage>
        <taxon>Bacteria</taxon>
        <taxon>Pseudomonadati</taxon>
        <taxon>Pseudomonadota</taxon>
        <taxon>Betaproteobacteria</taxon>
        <taxon>Rhodocyclales</taxon>
        <taxon>Rhodocyclaceae</taxon>
        <taxon>Propionivibrio</taxon>
    </lineage>
</organism>
<protein>
    <recommendedName>
        <fullName evidence="3">Type II toxin-antitoxin system HicA family toxin</fullName>
    </recommendedName>
</protein>
<name>A0A1A8Y188_9RHOO</name>
<dbReference type="Proteomes" id="UP000199600">
    <property type="component" value="Unassembled WGS sequence"/>
</dbReference>
<dbReference type="Pfam" id="PF07927">
    <property type="entry name" value="HicA_toxin"/>
    <property type="match status" value="1"/>
</dbReference>
<sequence>MRFRVINTTVEVGMSNKHLHLLQSIYRDPPSANIHWREIESLLVHLGASIEAAHGSRFRIVLNKVEVFLHHPHNSSTCPKQEIKQIREFLAHAGVTLSSYEAGL</sequence>
<proteinExistence type="predicted"/>
<evidence type="ECO:0008006" key="3">
    <source>
        <dbReference type="Google" id="ProtNLM"/>
    </source>
</evidence>
<dbReference type="AlphaFoldDB" id="A0A1A8Y188"/>
<keyword evidence="2" id="KW-1185">Reference proteome</keyword>
<evidence type="ECO:0000313" key="1">
    <source>
        <dbReference type="EMBL" id="SBT10895.1"/>
    </source>
</evidence>
<gene>
    <name evidence="1" type="ORF">PROAA_770017</name>
</gene>
<accession>A0A1A8Y188</accession>